<evidence type="ECO:0000256" key="3">
    <source>
        <dbReference type="ARBA" id="ARBA00022989"/>
    </source>
</evidence>
<dbReference type="EMBL" id="AZEY01000023">
    <property type="protein sequence ID" value="KRL68609.1"/>
    <property type="molecule type" value="Genomic_DNA"/>
</dbReference>
<sequence>MENSFVISYLPGQHLIQKLNGTTKLLLLVSSLSLIMISFDIRILIPTFALNIIFLISVKPKWRQIRGITYFIVFMNLFNILLMYLVSPTIGVSEIGHSDVWFSIIGRYVVTPETLFYLSVRLLKIFSMFIASLWFVLSITPSELGVGLYRLHVPYKICTVVSLGLRSIPDISRNYREIKNSLQMRGLELDKKRVSVFKRLKQSVTILIPLLLSTFERVDVIASAMDLRLYGIGKKRSYYSYKKPTRNDQFFRLIVIIQLIVFAIYLVVVVFLRPAGAGRVWYPW</sequence>
<protein>
    <submittedName>
        <fullName evidence="6">ABC transporter permease</fullName>
    </submittedName>
</protein>
<evidence type="ECO:0000256" key="1">
    <source>
        <dbReference type="ARBA" id="ARBA00004141"/>
    </source>
</evidence>
<evidence type="ECO:0000256" key="5">
    <source>
        <dbReference type="SAM" id="Phobius"/>
    </source>
</evidence>
<evidence type="ECO:0000313" key="7">
    <source>
        <dbReference type="Proteomes" id="UP000052013"/>
    </source>
</evidence>
<dbReference type="PATRIC" id="fig|1423739.3.peg.2523"/>
<dbReference type="RefSeq" id="WP_057864041.1">
    <property type="nucleotide sequence ID" value="NZ_AZEY01000023.1"/>
</dbReference>
<dbReference type="STRING" id="1423739.FC85_GL002427"/>
<dbReference type="Proteomes" id="UP000052013">
    <property type="component" value="Unassembled WGS sequence"/>
</dbReference>
<feature type="transmembrane region" description="Helical" evidence="5">
    <location>
        <begin position="250"/>
        <end position="272"/>
    </location>
</feature>
<evidence type="ECO:0000313" key="6">
    <source>
        <dbReference type="EMBL" id="KRL68609.1"/>
    </source>
</evidence>
<dbReference type="CDD" id="cd16914">
    <property type="entry name" value="EcfT"/>
    <property type="match status" value="1"/>
</dbReference>
<dbReference type="Pfam" id="PF02361">
    <property type="entry name" value="CbiQ"/>
    <property type="match status" value="1"/>
</dbReference>
<accession>A0A0R1SHA4</accession>
<feature type="transmembrane region" description="Helical" evidence="5">
    <location>
        <begin position="115"/>
        <end position="137"/>
    </location>
</feature>
<dbReference type="GO" id="GO:0005886">
    <property type="term" value="C:plasma membrane"/>
    <property type="evidence" value="ECO:0007669"/>
    <property type="project" value="TreeGrafter"/>
</dbReference>
<reference evidence="6 7" key="1">
    <citation type="journal article" date="2015" name="Genome Announc.">
        <title>Expanding the biotechnology potential of lactobacilli through comparative genomics of 213 strains and associated genera.</title>
        <authorList>
            <person name="Sun Z."/>
            <person name="Harris H.M."/>
            <person name="McCann A."/>
            <person name="Guo C."/>
            <person name="Argimon S."/>
            <person name="Zhang W."/>
            <person name="Yang X."/>
            <person name="Jeffery I.B."/>
            <person name="Cooney J.C."/>
            <person name="Kagawa T.F."/>
            <person name="Liu W."/>
            <person name="Song Y."/>
            <person name="Salvetti E."/>
            <person name="Wrobel A."/>
            <person name="Rasinkangas P."/>
            <person name="Parkhill J."/>
            <person name="Rea M.C."/>
            <person name="O'Sullivan O."/>
            <person name="Ritari J."/>
            <person name="Douillard F.P."/>
            <person name="Paul Ross R."/>
            <person name="Yang R."/>
            <person name="Briner A.E."/>
            <person name="Felis G.E."/>
            <person name="de Vos W.M."/>
            <person name="Barrangou R."/>
            <person name="Klaenhammer T.R."/>
            <person name="Caufield P.W."/>
            <person name="Cui Y."/>
            <person name="Zhang H."/>
            <person name="O'Toole P.W."/>
        </authorList>
    </citation>
    <scope>NUCLEOTIDE SEQUENCE [LARGE SCALE GENOMIC DNA]</scope>
    <source>
        <strain evidence="6 7">DSM 14421</strain>
    </source>
</reference>
<comment type="subcellular location">
    <subcellularLocation>
        <location evidence="1">Membrane</location>
        <topology evidence="1">Multi-pass membrane protein</topology>
    </subcellularLocation>
</comment>
<comment type="caution">
    <text evidence="6">The sequence shown here is derived from an EMBL/GenBank/DDBJ whole genome shotgun (WGS) entry which is preliminary data.</text>
</comment>
<gene>
    <name evidence="6" type="ORF">FC85_GL002427</name>
</gene>
<name>A0A0R1SHA4_9LACO</name>
<organism evidence="6 7">
    <name type="scientific">Lentilactobacillus diolivorans DSM 14421</name>
    <dbReference type="NCBI Taxonomy" id="1423739"/>
    <lineage>
        <taxon>Bacteria</taxon>
        <taxon>Bacillati</taxon>
        <taxon>Bacillota</taxon>
        <taxon>Bacilli</taxon>
        <taxon>Lactobacillales</taxon>
        <taxon>Lactobacillaceae</taxon>
        <taxon>Lentilactobacillus</taxon>
    </lineage>
</organism>
<evidence type="ECO:0000256" key="2">
    <source>
        <dbReference type="ARBA" id="ARBA00022692"/>
    </source>
</evidence>
<keyword evidence="2 5" id="KW-0812">Transmembrane</keyword>
<proteinExistence type="predicted"/>
<dbReference type="PANTHER" id="PTHR33514">
    <property type="entry name" value="PROTEIN ABCI12, CHLOROPLASTIC"/>
    <property type="match status" value="1"/>
</dbReference>
<evidence type="ECO:0000256" key="4">
    <source>
        <dbReference type="ARBA" id="ARBA00023136"/>
    </source>
</evidence>
<feature type="transmembrane region" description="Helical" evidence="5">
    <location>
        <begin position="68"/>
        <end position="86"/>
    </location>
</feature>
<dbReference type="PANTHER" id="PTHR33514:SF1">
    <property type="entry name" value="ABC TRANSPORTER PERMEASE"/>
    <property type="match status" value="1"/>
</dbReference>
<dbReference type="AlphaFoldDB" id="A0A0R1SHA4"/>
<keyword evidence="4 5" id="KW-0472">Membrane</keyword>
<feature type="transmembrane region" description="Helical" evidence="5">
    <location>
        <begin position="25"/>
        <end position="56"/>
    </location>
</feature>
<keyword evidence="3 5" id="KW-1133">Transmembrane helix</keyword>
<dbReference type="InterPro" id="IPR003339">
    <property type="entry name" value="ABC/ECF_trnsptr_transmembrane"/>
</dbReference>